<gene>
    <name evidence="1" type="ORF">HMPREF2086_01684</name>
</gene>
<dbReference type="PANTHER" id="PTHR13696">
    <property type="entry name" value="P-LOOP CONTAINING NUCLEOSIDE TRIPHOSPHATE HYDROLASE"/>
    <property type="match status" value="1"/>
</dbReference>
<dbReference type="Proteomes" id="UP000018731">
    <property type="component" value="Unassembled WGS sequence"/>
</dbReference>
<dbReference type="InterPro" id="IPR015223">
    <property type="entry name" value="MipZ"/>
</dbReference>
<proteinExistence type="predicted"/>
<dbReference type="InterPro" id="IPR050678">
    <property type="entry name" value="DNA_Partitioning_ATPase"/>
</dbReference>
<dbReference type="PANTHER" id="PTHR13696:SF96">
    <property type="entry name" value="COBQ_COBB_MIND_PARA NUCLEOTIDE BINDING DOMAIN-CONTAINING PROTEIN"/>
    <property type="match status" value="1"/>
</dbReference>
<evidence type="ECO:0008006" key="3">
    <source>
        <dbReference type="Google" id="ProtNLM"/>
    </source>
</evidence>
<comment type="caution">
    <text evidence="1">The sequence shown here is derived from an EMBL/GenBank/DDBJ whole genome shotgun (WGS) entry which is preliminary data.</text>
</comment>
<dbReference type="PIRSF" id="PIRSF009320">
    <property type="entry name" value="Nuc_binding_HP_1000"/>
    <property type="match status" value="1"/>
</dbReference>
<dbReference type="CDD" id="cd02042">
    <property type="entry name" value="ParAB_family"/>
    <property type="match status" value="1"/>
</dbReference>
<organism evidence="1 2">
    <name type="scientific">Helicobacter macacae MIT 99-5501</name>
    <dbReference type="NCBI Taxonomy" id="1357400"/>
    <lineage>
        <taxon>Bacteria</taxon>
        <taxon>Pseudomonadati</taxon>
        <taxon>Campylobacterota</taxon>
        <taxon>Epsilonproteobacteria</taxon>
        <taxon>Campylobacterales</taxon>
        <taxon>Helicobacteraceae</taxon>
        <taxon>Helicobacter</taxon>
    </lineage>
</organism>
<name>V8C776_9HELI</name>
<evidence type="ECO:0000313" key="1">
    <source>
        <dbReference type="EMBL" id="ETD22885.1"/>
    </source>
</evidence>
<dbReference type="HOGENOM" id="CLU_037612_5_4_7"/>
<dbReference type="EMBL" id="AZJI01000007">
    <property type="protein sequence ID" value="ETD22885.1"/>
    <property type="molecule type" value="Genomic_DNA"/>
</dbReference>
<dbReference type="SUPFAM" id="SSF52540">
    <property type="entry name" value="P-loop containing nucleoside triphosphate hydrolases"/>
    <property type="match status" value="1"/>
</dbReference>
<dbReference type="Pfam" id="PF09140">
    <property type="entry name" value="MipZ"/>
    <property type="match status" value="1"/>
</dbReference>
<dbReference type="PATRIC" id="fig|1357400.3.peg.2264"/>
<dbReference type="eggNOG" id="COG1192">
    <property type="taxonomic scope" value="Bacteria"/>
</dbReference>
<dbReference type="InterPro" id="IPR027417">
    <property type="entry name" value="P-loop_NTPase"/>
</dbReference>
<dbReference type="Gene3D" id="3.40.50.300">
    <property type="entry name" value="P-loop containing nucleotide triphosphate hydrolases"/>
    <property type="match status" value="1"/>
</dbReference>
<dbReference type="OrthoDB" id="13869at2"/>
<dbReference type="STRING" id="1357400.HMPREF2086_01684"/>
<keyword evidence="2" id="KW-1185">Reference proteome</keyword>
<accession>V8C776</accession>
<reference evidence="1 2" key="1">
    <citation type="journal article" date="2014" name="Genome Announc.">
        <title>Draft genome sequences of six enterohepatic helicobacter species isolated from humans and one from rhesus macaques.</title>
        <authorList>
            <person name="Shen Z."/>
            <person name="Sheh A."/>
            <person name="Young S.K."/>
            <person name="Abouelliel A."/>
            <person name="Ward D.V."/>
            <person name="Earl A.M."/>
            <person name="Fox J.G."/>
        </authorList>
    </citation>
    <scope>NUCLEOTIDE SEQUENCE [LARGE SCALE GENOMIC DNA]</scope>
    <source>
        <strain evidence="1 2">MIT 99-5501</strain>
    </source>
</reference>
<sequence length="247" mass="27811">MSKDNKHQANIITVANQKGGSGKSTITINLAVKLLEFSSKVLVMDTDPQKSIETFTNIRESESNSKKNLRYFTLSNRTGNIAESLKQFLELYEYIIIDTGGIDSQESRKAMLYADSIILPTTPSQLDVDVLQTMLQTLTEIKDINDEVKILILMNKISTNVFLGKDLLEYKKTIEKIQKNLGVKDGFYLLESVLKERIAYKRAISEGLGISEYSDAKARGEFEEFFAEFAKIGDLQALKSSNSKKKK</sequence>
<dbReference type="AlphaFoldDB" id="V8C776"/>
<protein>
    <recommendedName>
        <fullName evidence="3">AAA domain-containing protein</fullName>
    </recommendedName>
</protein>
<dbReference type="RefSeq" id="WP_023928453.1">
    <property type="nucleotide sequence ID" value="NZ_KI669455.1"/>
</dbReference>
<evidence type="ECO:0000313" key="2">
    <source>
        <dbReference type="Proteomes" id="UP000018731"/>
    </source>
</evidence>